<organism evidence="1 2">
    <name type="scientific">Pseudohalocynthiibacter aestuariivivens</name>
    <dbReference type="NCBI Taxonomy" id="1591409"/>
    <lineage>
        <taxon>Bacteria</taxon>
        <taxon>Pseudomonadati</taxon>
        <taxon>Pseudomonadota</taxon>
        <taxon>Alphaproteobacteria</taxon>
        <taxon>Rhodobacterales</taxon>
        <taxon>Paracoccaceae</taxon>
        <taxon>Pseudohalocynthiibacter</taxon>
    </lineage>
</organism>
<gene>
    <name evidence="1" type="ORF">ACFFUT_14805</name>
</gene>
<reference evidence="1 2" key="1">
    <citation type="submission" date="2024-09" db="EMBL/GenBank/DDBJ databases">
        <authorList>
            <person name="Sun Q."/>
            <person name="Mori K."/>
        </authorList>
    </citation>
    <scope>NUCLEOTIDE SEQUENCE [LARGE SCALE GENOMIC DNA]</scope>
    <source>
        <strain evidence="1 2">CECT 8726</strain>
    </source>
</reference>
<accession>A0ABV5JK25</accession>
<dbReference type="EMBL" id="JBHMEA010000048">
    <property type="protein sequence ID" value="MFB9233058.1"/>
    <property type="molecule type" value="Genomic_DNA"/>
</dbReference>
<comment type="caution">
    <text evidence="1">The sequence shown here is derived from an EMBL/GenBank/DDBJ whole genome shotgun (WGS) entry which is preliminary data.</text>
</comment>
<proteinExistence type="predicted"/>
<dbReference type="Proteomes" id="UP001589683">
    <property type="component" value="Unassembled WGS sequence"/>
</dbReference>
<evidence type="ECO:0000313" key="1">
    <source>
        <dbReference type="EMBL" id="MFB9233058.1"/>
    </source>
</evidence>
<dbReference type="RefSeq" id="WP_213889171.1">
    <property type="nucleotide sequence ID" value="NZ_JAGFNU010000006.1"/>
</dbReference>
<sequence>MKAVLDEMMPNDHPENGTFRIVKEDVIRWAVAESRTLPDFYEKLALYLAKEYHQGRLSFEICDAIVNDLWVVILHEHRGEFKIPEMFYEVFSAFDEGEYHHSKDKSDDPISDYTDPWIAEILEKFLD</sequence>
<keyword evidence="2" id="KW-1185">Reference proteome</keyword>
<name>A0ABV5JK25_9RHOB</name>
<evidence type="ECO:0000313" key="2">
    <source>
        <dbReference type="Proteomes" id="UP001589683"/>
    </source>
</evidence>
<protein>
    <submittedName>
        <fullName evidence="1">Uncharacterized protein</fullName>
    </submittedName>
</protein>